<keyword evidence="2" id="KW-1185">Reference proteome</keyword>
<evidence type="ECO:0000313" key="1">
    <source>
        <dbReference type="EMBL" id="UWD34624.1"/>
    </source>
</evidence>
<proteinExistence type="predicted"/>
<protein>
    <submittedName>
        <fullName evidence="1">Uncharacterized protein</fullName>
    </submittedName>
</protein>
<sequence length="141" mass="16424">MKIIFKDFINGNILDFLTPKLPPILNLIEVKLDSEQRIILVQSPQQPLRIGENVKLRKTGDNVDDDPIYEIIERTEGEEQESEICFHRELDKSTLSFENWDDNDKFGFIAEVVCKECDEGVWVRCKPTDIEIIEQVDEDNL</sequence>
<dbReference type="Proteomes" id="UP001059819">
    <property type="component" value="Chromosome"/>
</dbReference>
<dbReference type="EMBL" id="CP103424">
    <property type="protein sequence ID" value="UWD34624.1"/>
    <property type="molecule type" value="Genomic_DNA"/>
</dbReference>
<gene>
    <name evidence="1" type="ORF">NX779_02285</name>
</gene>
<evidence type="ECO:0000313" key="2">
    <source>
        <dbReference type="Proteomes" id="UP001059819"/>
    </source>
</evidence>
<name>A0ABY5TVC8_9MOLU</name>
<dbReference type="RefSeq" id="WP_259429814.1">
    <property type="nucleotide sequence ID" value="NZ_CP103424.1"/>
</dbReference>
<accession>A0ABY5TVC8</accession>
<reference evidence="1" key="1">
    <citation type="submission" date="2022-08" db="EMBL/GenBank/DDBJ databases">
        <title>Complete genome sequence of Mycoplasma cottewii type strain VIS.</title>
        <authorList>
            <person name="Spergser J."/>
        </authorList>
    </citation>
    <scope>NUCLEOTIDE SEQUENCE</scope>
    <source>
        <strain evidence="1">VIS</strain>
    </source>
</reference>
<organism evidence="1 2">
    <name type="scientific">Mycoplasma cottewii</name>
    <dbReference type="NCBI Taxonomy" id="51364"/>
    <lineage>
        <taxon>Bacteria</taxon>
        <taxon>Bacillati</taxon>
        <taxon>Mycoplasmatota</taxon>
        <taxon>Mollicutes</taxon>
        <taxon>Mycoplasmataceae</taxon>
        <taxon>Mycoplasma</taxon>
    </lineage>
</organism>